<dbReference type="InterPro" id="IPR000620">
    <property type="entry name" value="EamA_dom"/>
</dbReference>
<feature type="transmembrane region" description="Helical" evidence="6">
    <location>
        <begin position="220"/>
        <end position="239"/>
    </location>
</feature>
<comment type="subcellular location">
    <subcellularLocation>
        <location evidence="1">Endomembrane system</location>
        <topology evidence="1">Multi-pass membrane protein</topology>
    </subcellularLocation>
</comment>
<sequence length="304" mass="33316">MLNKERLWTGLAIIACMMWGISSLFATALFKLSPNINALWLSQIRQLTSGPILLIIAAVTGGQPFGIFKKDWHNLVTLICYGVFGMLPVQFCYFMAVQEGNASIATVLQFIGPFFIIGYVALFRHQRPLRIQIIAAVFAFLGVVLLATNGHLTELAITPAVLFWGLLSAVGVATNTLIPQNLIKQGYSSLTITGWGIFFSGLALFCFHPAQPTLPHTNLVWWYVAAVVVIGTLIPFQLATNSLKYISATNFSLTDAFEPVTATMGSVIFFNLHMTGMDWLGSALIVGAVIALNLPLPKFFRKEL</sequence>
<evidence type="ECO:0000259" key="7">
    <source>
        <dbReference type="Pfam" id="PF00892"/>
    </source>
</evidence>
<gene>
    <name evidence="8" type="ORF">H5975_06805</name>
</gene>
<dbReference type="Proteomes" id="UP000785625">
    <property type="component" value="Unassembled WGS sequence"/>
</dbReference>
<dbReference type="InterPro" id="IPR037185">
    <property type="entry name" value="EmrE-like"/>
</dbReference>
<evidence type="ECO:0000256" key="4">
    <source>
        <dbReference type="ARBA" id="ARBA00022989"/>
    </source>
</evidence>
<feature type="transmembrane region" description="Helical" evidence="6">
    <location>
        <begin position="160"/>
        <end position="178"/>
    </location>
</feature>
<feature type="domain" description="EamA" evidence="7">
    <location>
        <begin position="162"/>
        <end position="293"/>
    </location>
</feature>
<proteinExistence type="inferred from homology"/>
<feature type="transmembrane region" description="Helical" evidence="6">
    <location>
        <begin position="129"/>
        <end position="148"/>
    </location>
</feature>
<feature type="transmembrane region" description="Helical" evidence="6">
    <location>
        <begin position="279"/>
        <end position="296"/>
    </location>
</feature>
<dbReference type="RefSeq" id="WP_204785421.1">
    <property type="nucleotide sequence ID" value="NZ_CALVGD010000038.1"/>
</dbReference>
<feature type="domain" description="EamA" evidence="7">
    <location>
        <begin position="8"/>
        <end position="147"/>
    </location>
</feature>
<comment type="similarity">
    <text evidence="2">Belongs to the EamA transporter family.</text>
</comment>
<evidence type="ECO:0000256" key="6">
    <source>
        <dbReference type="SAM" id="Phobius"/>
    </source>
</evidence>
<accession>A0ABS2GY06</accession>
<dbReference type="InterPro" id="IPR050638">
    <property type="entry name" value="AA-Vitamin_Transporters"/>
</dbReference>
<evidence type="ECO:0000313" key="9">
    <source>
        <dbReference type="Proteomes" id="UP000785625"/>
    </source>
</evidence>
<evidence type="ECO:0000256" key="1">
    <source>
        <dbReference type="ARBA" id="ARBA00004127"/>
    </source>
</evidence>
<evidence type="ECO:0000256" key="5">
    <source>
        <dbReference type="ARBA" id="ARBA00023136"/>
    </source>
</evidence>
<evidence type="ECO:0000313" key="8">
    <source>
        <dbReference type="EMBL" id="MBM6941175.1"/>
    </source>
</evidence>
<organism evidence="8 9">
    <name type="scientific">Limosilactobacillus coleohominis</name>
    <dbReference type="NCBI Taxonomy" id="181675"/>
    <lineage>
        <taxon>Bacteria</taxon>
        <taxon>Bacillati</taxon>
        <taxon>Bacillota</taxon>
        <taxon>Bacilli</taxon>
        <taxon>Lactobacillales</taxon>
        <taxon>Lactobacillaceae</taxon>
        <taxon>Limosilactobacillus</taxon>
    </lineage>
</organism>
<dbReference type="PANTHER" id="PTHR32322:SF2">
    <property type="entry name" value="EAMA DOMAIN-CONTAINING PROTEIN"/>
    <property type="match status" value="1"/>
</dbReference>
<evidence type="ECO:0000256" key="2">
    <source>
        <dbReference type="ARBA" id="ARBA00007362"/>
    </source>
</evidence>
<dbReference type="Pfam" id="PF00892">
    <property type="entry name" value="EamA"/>
    <property type="match status" value="2"/>
</dbReference>
<feature type="transmembrane region" description="Helical" evidence="6">
    <location>
        <begin position="102"/>
        <end position="122"/>
    </location>
</feature>
<comment type="caution">
    <text evidence="8">The sequence shown here is derived from an EMBL/GenBank/DDBJ whole genome shotgun (WGS) entry which is preliminary data.</text>
</comment>
<feature type="transmembrane region" description="Helical" evidence="6">
    <location>
        <begin position="75"/>
        <end position="96"/>
    </location>
</feature>
<keyword evidence="5 6" id="KW-0472">Membrane</keyword>
<evidence type="ECO:0000256" key="3">
    <source>
        <dbReference type="ARBA" id="ARBA00022692"/>
    </source>
</evidence>
<reference evidence="8 9" key="1">
    <citation type="journal article" date="2021" name="Sci. Rep.">
        <title>The distribution of antibiotic resistance genes in chicken gut microbiota commensals.</title>
        <authorList>
            <person name="Juricova H."/>
            <person name="Matiasovicova J."/>
            <person name="Kubasova T."/>
            <person name="Cejkova D."/>
            <person name="Rychlik I."/>
        </authorList>
    </citation>
    <scope>NUCLEOTIDE SEQUENCE [LARGE SCALE GENOMIC DNA]</scope>
    <source>
        <strain evidence="8 9">An574</strain>
    </source>
</reference>
<dbReference type="SUPFAM" id="SSF103481">
    <property type="entry name" value="Multidrug resistance efflux transporter EmrE"/>
    <property type="match status" value="2"/>
</dbReference>
<feature type="transmembrane region" description="Helical" evidence="6">
    <location>
        <begin position="50"/>
        <end position="68"/>
    </location>
</feature>
<feature type="transmembrane region" description="Helical" evidence="6">
    <location>
        <begin position="190"/>
        <end position="208"/>
    </location>
</feature>
<feature type="transmembrane region" description="Helical" evidence="6">
    <location>
        <begin position="7"/>
        <end position="30"/>
    </location>
</feature>
<name>A0ABS2GY06_9LACO</name>
<keyword evidence="3 6" id="KW-0812">Transmembrane</keyword>
<dbReference type="PANTHER" id="PTHR32322">
    <property type="entry name" value="INNER MEMBRANE TRANSPORTER"/>
    <property type="match status" value="1"/>
</dbReference>
<dbReference type="EMBL" id="JACJKU010000075">
    <property type="protein sequence ID" value="MBM6941175.1"/>
    <property type="molecule type" value="Genomic_DNA"/>
</dbReference>
<feature type="transmembrane region" description="Helical" evidence="6">
    <location>
        <begin position="251"/>
        <end position="273"/>
    </location>
</feature>
<keyword evidence="9" id="KW-1185">Reference proteome</keyword>
<keyword evidence="4 6" id="KW-1133">Transmembrane helix</keyword>
<protein>
    <submittedName>
        <fullName evidence="8">EamA family transporter</fullName>
    </submittedName>
</protein>